<reference evidence="5" key="4">
    <citation type="submission" date="2017-10" db="EMBL/GenBank/DDBJ databases">
        <authorList>
            <person name="Frank J."/>
        </authorList>
    </citation>
    <scope>NUCLEOTIDE SEQUENCE [LARGE SCALE GENOMIC DNA]</scope>
</reference>
<accession>Q1Q3E9</accession>
<name>Q1Q3E9_KUEST</name>
<dbReference type="Proteomes" id="UP000221734">
    <property type="component" value="Chromosome Kuenenia_stuttgartiensis_MBR1"/>
</dbReference>
<dbReference type="EMBL" id="CP049055">
    <property type="protein sequence ID" value="QII11646.1"/>
    <property type="molecule type" value="Genomic_DNA"/>
</dbReference>
<feature type="domain" description="DUF5615" evidence="1">
    <location>
        <begin position="1"/>
        <end position="107"/>
    </location>
</feature>
<gene>
    <name evidence="3" type="ORF">KsCSTR_22670</name>
    <name evidence="4" type="ORF">KSMBR1_0140</name>
    <name evidence="2" type="ORF">kuste3777</name>
</gene>
<dbReference type="Proteomes" id="UP000501926">
    <property type="component" value="Chromosome"/>
</dbReference>
<dbReference type="Pfam" id="PF18480">
    <property type="entry name" value="DUF5615"/>
    <property type="match status" value="1"/>
</dbReference>
<dbReference type="EMBL" id="CT573071">
    <property type="protein sequence ID" value="CAJ74540.1"/>
    <property type="molecule type" value="Genomic_DNA"/>
</dbReference>
<organism evidence="2">
    <name type="scientific">Kuenenia stuttgartiensis</name>
    <dbReference type="NCBI Taxonomy" id="174633"/>
    <lineage>
        <taxon>Bacteria</taxon>
        <taxon>Pseudomonadati</taxon>
        <taxon>Planctomycetota</taxon>
        <taxon>Candidatus Brocadiia</taxon>
        <taxon>Candidatus Brocadiales</taxon>
        <taxon>Candidatus Brocadiaceae</taxon>
        <taxon>Candidatus Kuenenia</taxon>
    </lineage>
</organism>
<dbReference type="AlphaFoldDB" id="Q1Q3E9"/>
<dbReference type="InterPro" id="IPR041049">
    <property type="entry name" value="DUF5615"/>
</dbReference>
<reference evidence="4" key="3">
    <citation type="submission" date="2017-10" db="EMBL/GenBank/DDBJ databases">
        <authorList>
            <person name="Banno H."/>
            <person name="Chua N.-H."/>
        </authorList>
    </citation>
    <scope>NUCLEOTIDE SEQUENCE [LARGE SCALE GENOMIC DNA]</scope>
    <source>
        <strain evidence="4">Kuenenia_mbr1_ru-nijmegen</strain>
    </source>
</reference>
<sequence length="116" mass="13430">MQFLLDSCISSFAVRDLRSANYNALWIPEGGEDPGDEVIMRRALDENLILVTADKDFGELIFIYNKPHPAIIRLVDIPAKDQGKILLRLIEKHKDILEKKVIITVDRYRVRIRINE</sequence>
<dbReference type="OrthoDB" id="9806751at2"/>
<evidence type="ECO:0000313" key="4">
    <source>
        <dbReference type="EMBL" id="SOH02660.1"/>
    </source>
</evidence>
<evidence type="ECO:0000313" key="3">
    <source>
        <dbReference type="EMBL" id="QII11646.1"/>
    </source>
</evidence>
<evidence type="ECO:0000259" key="1">
    <source>
        <dbReference type="Pfam" id="PF18480"/>
    </source>
</evidence>
<dbReference type="KEGG" id="kst:KSMBR1_0140"/>
<evidence type="ECO:0000313" key="2">
    <source>
        <dbReference type="EMBL" id="CAJ74540.1"/>
    </source>
</evidence>
<reference evidence="3 6" key="5">
    <citation type="submission" date="2020-02" db="EMBL/GenBank/DDBJ databases">
        <title>Newly sequenced genome of strain CSTR1 showed variability in Candidatus Kuenenia stuttgartiensis genomes.</title>
        <authorList>
            <person name="Ding C."/>
            <person name="Adrian L."/>
        </authorList>
    </citation>
    <scope>NUCLEOTIDE SEQUENCE [LARGE SCALE GENOMIC DNA]</scope>
    <source>
        <strain evidence="3 6">CSTR1</strain>
    </source>
</reference>
<protein>
    <recommendedName>
        <fullName evidence="1">DUF5615 domain-containing protein</fullName>
    </recommendedName>
</protein>
<evidence type="ECO:0000313" key="5">
    <source>
        <dbReference type="Proteomes" id="UP000221734"/>
    </source>
</evidence>
<dbReference type="EMBL" id="LT934425">
    <property type="protein sequence ID" value="SOH02660.1"/>
    <property type="molecule type" value="Genomic_DNA"/>
</dbReference>
<proteinExistence type="predicted"/>
<reference evidence="2" key="2">
    <citation type="submission" date="2006-01" db="EMBL/GenBank/DDBJ databases">
        <authorList>
            <person name="Genoscope"/>
        </authorList>
    </citation>
    <scope>NUCLEOTIDE SEQUENCE</scope>
</reference>
<evidence type="ECO:0000313" key="6">
    <source>
        <dbReference type="Proteomes" id="UP000501926"/>
    </source>
</evidence>
<dbReference type="RefSeq" id="WP_099323600.1">
    <property type="nucleotide sequence ID" value="NZ_CP049055.1"/>
</dbReference>
<reference evidence="2" key="1">
    <citation type="journal article" date="2006" name="Nature">
        <title>Deciphering the evolution and metabolism of an anammox bacterium from a community genome.</title>
        <authorList>
            <person name="Strous M."/>
            <person name="Pelletier E."/>
            <person name="Mangenot S."/>
            <person name="Rattei T."/>
            <person name="Lehner A."/>
            <person name="Taylor M.W."/>
            <person name="Horn M."/>
            <person name="Daims H."/>
            <person name="Bartol-Mavel D."/>
            <person name="Wincker P."/>
            <person name="Barbe V."/>
            <person name="Fonknechten N."/>
            <person name="Vallenet D."/>
            <person name="Segurens B."/>
            <person name="Schenowitz-Truong C."/>
            <person name="Medigue C."/>
            <person name="Collingro A."/>
            <person name="Snel B."/>
            <person name="Dutilh B.E."/>
            <person name="OpDenCamp H.J.M."/>
            <person name="vanDerDrift C."/>
            <person name="Cirpus I."/>
            <person name="vanDePas-Schoonen K.T."/>
            <person name="Harhangi H.R."/>
            <person name="vanNiftrik L."/>
            <person name="Schmid M."/>
            <person name="Keltjens J."/>
            <person name="vanDeVossenberg J."/>
            <person name="Kartal B."/>
            <person name="Meier H."/>
            <person name="Frishman D."/>
            <person name="Huynen M.A."/>
            <person name="Mewes H."/>
            <person name="Weissenbach J."/>
            <person name="Jetten M.S.M."/>
            <person name="Wagner M."/>
            <person name="LePaslier D."/>
        </authorList>
    </citation>
    <scope>NUCLEOTIDE SEQUENCE</scope>
</reference>
<keyword evidence="5" id="KW-1185">Reference proteome</keyword>